<feature type="compositionally biased region" description="Low complexity" evidence="1">
    <location>
        <begin position="273"/>
        <end position="335"/>
    </location>
</feature>
<feature type="signal peptide" evidence="2">
    <location>
        <begin position="1"/>
        <end position="21"/>
    </location>
</feature>
<keyword evidence="2" id="KW-0732">Signal</keyword>
<feature type="chain" id="PRO_5043956629" evidence="2">
    <location>
        <begin position="22"/>
        <end position="689"/>
    </location>
</feature>
<evidence type="ECO:0000256" key="2">
    <source>
        <dbReference type="SAM" id="SignalP"/>
    </source>
</evidence>
<evidence type="ECO:0000256" key="1">
    <source>
        <dbReference type="SAM" id="MobiDB-lite"/>
    </source>
</evidence>
<accession>A0AAV9XFF9</accession>
<comment type="caution">
    <text evidence="3">The sequence shown here is derived from an EMBL/GenBank/DDBJ whole genome shotgun (WGS) entry which is preliminary data.</text>
</comment>
<dbReference type="AlphaFoldDB" id="A0AAV9XFF9"/>
<dbReference type="Proteomes" id="UP001365542">
    <property type="component" value="Unassembled WGS sequence"/>
</dbReference>
<dbReference type="EMBL" id="JAVHJO010000005">
    <property type="protein sequence ID" value="KAK6540495.1"/>
    <property type="molecule type" value="Genomic_DNA"/>
</dbReference>
<feature type="region of interest" description="Disordered" evidence="1">
    <location>
        <begin position="271"/>
        <end position="335"/>
    </location>
</feature>
<proteinExistence type="predicted"/>
<organism evidence="3 4">
    <name type="scientific">Orbilia ellipsospora</name>
    <dbReference type="NCBI Taxonomy" id="2528407"/>
    <lineage>
        <taxon>Eukaryota</taxon>
        <taxon>Fungi</taxon>
        <taxon>Dikarya</taxon>
        <taxon>Ascomycota</taxon>
        <taxon>Pezizomycotina</taxon>
        <taxon>Orbiliomycetes</taxon>
        <taxon>Orbiliales</taxon>
        <taxon>Orbiliaceae</taxon>
        <taxon>Orbilia</taxon>
    </lineage>
</organism>
<reference evidence="3 4" key="1">
    <citation type="submission" date="2019-10" db="EMBL/GenBank/DDBJ databases">
        <authorList>
            <person name="Palmer J.M."/>
        </authorList>
    </citation>
    <scope>NUCLEOTIDE SEQUENCE [LARGE SCALE GENOMIC DNA]</scope>
    <source>
        <strain evidence="3 4">TWF694</strain>
    </source>
</reference>
<keyword evidence="4" id="KW-1185">Reference proteome</keyword>
<sequence>MAICSLSRLILGVSLIHSCLAGQAVKRADPEIERDVTTTTIYSTVRNSGTVTSTVSQCGQLPLCNQVSWNAVSTVSSTPSSFVLSGKNDLQNFYFSFDNAGKVLMSRMGSATLASLHLDDASGQLSNALNLVELIFLRYNSSVLETFPQEDTAVLDVLREVQYGEQDSIYSSDYLKTWFWDTANDEPLLRNEETVWHFYFAGQPSKKMARGNIFERDNNVAIYMLPASVTVGSDSPLQQLTLSAASASQFSSSAFSSIPISTSTAETITLPLTTDTGTAAPTNTDTDGPTNTDTGGPTNTDTAGPTDTDTSGPTTPTPSVDTVTVTTTTTTTSSSTAVGPVLNAYQVITSNSLQAFCTDLLSYYSQTTQLSSTIYTTTSTTTSIEVTTTTSYSGFITSIQTTITTSSPTSLRTRGLETVSELATFALSDILSGCSSAISSPTATFTTDIFISTMAITSVATTSISSVETPSATSTFTSASIIVVDYPGIGVLQLSDASDQTTTNNNQAYLEIIQNDLGTDLQNVWYMTLGIVNDINAGLVAMVQISPGNLWTIQQIPQLSTMNHYIWCFKPDGTDVGDQFAVYLEPALCTGDYAPIMFTFDNSTGGTQLVSADNAGTYADNPIYPYSCTYTTTSSTGSGITLTAVWYGQNLDTLPAGGDITALTCVPLSWNYYFRTIYTGVPPFRAFQH</sequence>
<evidence type="ECO:0000313" key="3">
    <source>
        <dbReference type="EMBL" id="KAK6540495.1"/>
    </source>
</evidence>
<evidence type="ECO:0000313" key="4">
    <source>
        <dbReference type="Proteomes" id="UP001365542"/>
    </source>
</evidence>
<protein>
    <submittedName>
        <fullName evidence="3">Uncharacterized protein</fullName>
    </submittedName>
</protein>
<gene>
    <name evidence="3" type="ORF">TWF694_009285</name>
</gene>
<name>A0AAV9XFF9_9PEZI</name>